<accession>A0ABS8C3F4</accession>
<keyword evidence="1" id="KW-0949">S-adenosyl-L-methionine</keyword>
<evidence type="ECO:0000256" key="1">
    <source>
        <dbReference type="HAMAP-Rule" id="MF_02057"/>
    </source>
</evidence>
<feature type="domain" description="Methyltransferase type 12" evidence="2">
    <location>
        <begin position="51"/>
        <end position="148"/>
    </location>
</feature>
<comment type="caution">
    <text evidence="3">The sequence shown here is derived from an EMBL/GenBank/DDBJ whole genome shotgun (WGS) entry which is preliminary data.</text>
</comment>
<dbReference type="Proteomes" id="UP000633814">
    <property type="component" value="Unassembled WGS sequence"/>
</dbReference>
<dbReference type="GO" id="GO:0032259">
    <property type="term" value="P:methylation"/>
    <property type="evidence" value="ECO:0007669"/>
    <property type="project" value="UniProtKB-KW"/>
</dbReference>
<dbReference type="InterPro" id="IPR013217">
    <property type="entry name" value="Methyltransf_12"/>
</dbReference>
<keyword evidence="1 3" id="KW-0489">Methyltransferase</keyword>
<feature type="binding site" evidence="1">
    <location>
        <position position="75"/>
    </location>
    <ligand>
        <name>S-adenosyl-L-methionine</name>
        <dbReference type="ChEBI" id="CHEBI:59789"/>
    </ligand>
</feature>
<dbReference type="Pfam" id="PF08242">
    <property type="entry name" value="Methyltransf_12"/>
    <property type="match status" value="1"/>
</dbReference>
<feature type="binding site" evidence="1">
    <location>
        <position position="122"/>
    </location>
    <ligand>
        <name>S-adenosyl-L-methionine</name>
        <dbReference type="ChEBI" id="CHEBI:59789"/>
    </ligand>
</feature>
<dbReference type="GO" id="GO:0008168">
    <property type="term" value="F:methyltransferase activity"/>
    <property type="evidence" value="ECO:0007669"/>
    <property type="project" value="UniProtKB-KW"/>
</dbReference>
<evidence type="ECO:0000313" key="3">
    <source>
        <dbReference type="EMBL" id="MCB5226857.1"/>
    </source>
</evidence>
<dbReference type="SUPFAM" id="SSF53335">
    <property type="entry name" value="S-adenosyl-L-methionine-dependent methyltransferases"/>
    <property type="match status" value="1"/>
</dbReference>
<dbReference type="Gene3D" id="3.40.50.150">
    <property type="entry name" value="Vaccinia Virus protein VP39"/>
    <property type="match status" value="1"/>
</dbReference>
<comment type="function">
    <text evidence="1">Catalyzes the methylation of 5-carboxymethoxyuridine (cmo5U) to form 5-methoxycarbonylmethoxyuridine (mcmo5U) at position 34 in tRNAs.</text>
</comment>
<keyword evidence="1" id="KW-0819">tRNA processing</keyword>
<dbReference type="PANTHER" id="PTHR43861">
    <property type="entry name" value="TRANS-ACONITATE 2-METHYLTRANSFERASE-RELATED"/>
    <property type="match status" value="1"/>
</dbReference>
<dbReference type="HAMAP" id="MF_02057">
    <property type="entry name" value="tRNA_methyltr_CmoM"/>
    <property type="match status" value="1"/>
</dbReference>
<dbReference type="InterPro" id="IPR033664">
    <property type="entry name" value="Cmo5U_methylTrfase"/>
</dbReference>
<dbReference type="EMBL" id="JAEINI020000004">
    <property type="protein sequence ID" value="MCB5226857.1"/>
    <property type="molecule type" value="Genomic_DNA"/>
</dbReference>
<keyword evidence="1" id="KW-0808">Transferase</keyword>
<organism evidence="3 4">
    <name type="scientific">Alishewanella maricola</name>
    <dbReference type="NCBI Taxonomy" id="2795740"/>
    <lineage>
        <taxon>Bacteria</taxon>
        <taxon>Pseudomonadati</taxon>
        <taxon>Pseudomonadota</taxon>
        <taxon>Gammaproteobacteria</taxon>
        <taxon>Alteromonadales</taxon>
        <taxon>Alteromonadaceae</taxon>
        <taxon>Alishewanella</taxon>
    </lineage>
</organism>
<dbReference type="CDD" id="cd02440">
    <property type="entry name" value="AdoMet_MTases"/>
    <property type="match status" value="1"/>
</dbReference>
<comment type="caution">
    <text evidence="1">Lacks conserved residue(s) required for the propagation of feature annotation.</text>
</comment>
<evidence type="ECO:0000313" key="4">
    <source>
        <dbReference type="Proteomes" id="UP000633814"/>
    </source>
</evidence>
<protein>
    <recommendedName>
        <fullName evidence="1">tRNA 5-carboxymethoxyuridine methyltransferase</fullName>
        <ecNumber evidence="1">2.1.1.-</ecNumber>
    </recommendedName>
    <alternativeName>
        <fullName evidence="1">cmo5U methyltransferase</fullName>
    </alternativeName>
</protein>
<name>A0ABS8C3F4_9ALTE</name>
<sequence>MRDKLTDRNFDQLAERFQQNIYNTSKGQLRQAVLMRDLLALPLLAKPCSVLDVGGGQGQLALRLAALGHQVHLTDISADMLEIAQAQAAAANLSQQFRFTHSPLQTLASQLAGQQYPLVLCHAVLEWLVDPASAIQQLRQVLAPGGILSLMFFNKDALRFSNIVYGNFDYVKADMRVKKPVRLSPQQPLLQADVLAWCQQAGFSVISKSGVRCFHDYLRDRQLQITQYSELEALELQYNQQEPYASLGRYTHLLLQG</sequence>
<feature type="binding site" evidence="1">
    <location>
        <begin position="54"/>
        <end position="55"/>
    </location>
    <ligand>
        <name>S-adenosyl-L-methionine</name>
        <dbReference type="ChEBI" id="CHEBI:59789"/>
    </ligand>
</feature>
<dbReference type="InterPro" id="IPR029063">
    <property type="entry name" value="SAM-dependent_MTases_sf"/>
</dbReference>
<dbReference type="EC" id="2.1.1.-" evidence="1"/>
<comment type="similarity">
    <text evidence="1">Belongs to the class I-like SAM-binding methyltransferase superfamily. CmoM family.</text>
</comment>
<proteinExistence type="inferred from homology"/>
<keyword evidence="4" id="KW-1185">Reference proteome</keyword>
<comment type="catalytic activity">
    <reaction evidence="1">
        <text>5-carboxymethoxyuridine(34) in tRNA + S-adenosyl-L-methionine = 5-methoxycarbonylmethoxyuridine(34) in tRNA + S-adenosyl-L-homocysteine</text>
        <dbReference type="Rhea" id="RHEA:54080"/>
        <dbReference type="Rhea" id="RHEA-COMP:13383"/>
        <dbReference type="Rhea" id="RHEA-COMP:13781"/>
        <dbReference type="ChEBI" id="CHEBI:57856"/>
        <dbReference type="ChEBI" id="CHEBI:59789"/>
        <dbReference type="ChEBI" id="CHEBI:136879"/>
        <dbReference type="ChEBI" id="CHEBI:138053"/>
    </reaction>
</comment>
<feature type="binding site" evidence="1">
    <location>
        <position position="30"/>
    </location>
    <ligand>
        <name>S-adenosyl-L-methionine</name>
        <dbReference type="ChEBI" id="CHEBI:59789"/>
    </ligand>
</feature>
<gene>
    <name evidence="1" type="primary">cmoM</name>
    <name evidence="3" type="ORF">JAO78_008515</name>
</gene>
<reference evidence="3 4" key="1">
    <citation type="submission" date="2021-10" db="EMBL/GenBank/DDBJ databases">
        <title>Alishewanella koreense sp. nov. isolated from seawater of southwestern coast in South Korea and the proposal for the reclassification of Rheinheimera perlucida and Rheinheimera tuosuensis as Arsukibacterium perlucida and Arsukibacterium tuosuensis.</title>
        <authorList>
            <person name="Kim K.H."/>
            <person name="Ruan W."/>
            <person name="Kim K.R."/>
            <person name="Baek J.H."/>
            <person name="Jeon C.O."/>
        </authorList>
    </citation>
    <scope>NUCLEOTIDE SEQUENCE [LARGE SCALE GENOMIC DNA]</scope>
    <source>
        <strain evidence="3 4">16-MA</strain>
    </source>
</reference>
<evidence type="ECO:0000259" key="2">
    <source>
        <dbReference type="Pfam" id="PF08242"/>
    </source>
</evidence>
<dbReference type="RefSeq" id="WP_226750943.1">
    <property type="nucleotide sequence ID" value="NZ_JAEINI020000004.1"/>
</dbReference>